<keyword evidence="4" id="KW-1185">Reference proteome</keyword>
<dbReference type="OMA" id="CPNNTQS"/>
<dbReference type="GeneID" id="19200628"/>
<evidence type="ECO:0008006" key="5">
    <source>
        <dbReference type="Google" id="ProtNLM"/>
    </source>
</evidence>
<dbReference type="EMBL" id="JH711573">
    <property type="protein sequence ID" value="EIW87440.1"/>
    <property type="molecule type" value="Genomic_DNA"/>
</dbReference>
<dbReference type="PANTHER" id="PTHR31901:SF9">
    <property type="entry name" value="GH3 DOMAIN-CONTAINING PROTEIN"/>
    <property type="match status" value="1"/>
</dbReference>
<evidence type="ECO:0000313" key="4">
    <source>
        <dbReference type="Proteomes" id="UP000053558"/>
    </source>
</evidence>
<name>A0A5M3N7L3_CONPW</name>
<comment type="caution">
    <text evidence="3">The sequence shown here is derived from an EMBL/GenBank/DDBJ whole genome shotgun (WGS) entry which is preliminary data.</text>
</comment>
<dbReference type="Pfam" id="PF03321">
    <property type="entry name" value="GH3"/>
    <property type="match status" value="1"/>
</dbReference>
<dbReference type="GO" id="GO:0005737">
    <property type="term" value="C:cytoplasm"/>
    <property type="evidence" value="ECO:0007669"/>
    <property type="project" value="TreeGrafter"/>
</dbReference>
<gene>
    <name evidence="3" type="ORF">CONPUDRAFT_134583</name>
</gene>
<feature type="domain" description="GH3 middle" evidence="1">
    <location>
        <begin position="197"/>
        <end position="263"/>
    </location>
</feature>
<evidence type="ECO:0000259" key="2">
    <source>
        <dbReference type="Pfam" id="PF23572"/>
    </source>
</evidence>
<dbReference type="OrthoDB" id="10004661at2759"/>
<protein>
    <recommendedName>
        <fullName evidence="5">GH3 auxin-responsive promoter</fullName>
    </recommendedName>
</protein>
<dbReference type="InterPro" id="IPR004993">
    <property type="entry name" value="GH3"/>
</dbReference>
<proteinExistence type="predicted"/>
<dbReference type="PANTHER" id="PTHR31901">
    <property type="entry name" value="GH3 DOMAIN-CONTAINING PROTEIN"/>
    <property type="match status" value="1"/>
</dbReference>
<dbReference type="AlphaFoldDB" id="A0A5M3N7L3"/>
<feature type="domain" description="GH3 C-terminal" evidence="2">
    <location>
        <begin position="293"/>
        <end position="403"/>
    </location>
</feature>
<accession>A0A5M3N7L3</accession>
<evidence type="ECO:0000259" key="1">
    <source>
        <dbReference type="Pfam" id="PF23571"/>
    </source>
</evidence>
<dbReference type="Proteomes" id="UP000053558">
    <property type="component" value="Unassembled WGS sequence"/>
</dbReference>
<dbReference type="InterPro" id="IPR055378">
    <property type="entry name" value="GH3_C"/>
</dbReference>
<sequence>MSSGSVRMQNGLDAEKDPWLIHYTGPRATSPLAVSFIPQYRTFLLMHALFALADVRLETISTLFGTVFVDMIRYMEEEWDTLVACIEHGTLPGYDGVEAIQPYLQKQWQPRPERAAELREVEVNSPTWLHKIWPNLKVVVGIASGTFASVIPKMRMILGDTVYLRSLGFTASEAYVGTVYGHGDINCFKTVSDDIVEYLDASLPEADQTPDRCVMPWEVEAGKQYEIILTTRDGLWRYRLGDVVEVTGFEPSDGSPIIKYIERKNIAMRFPEAQIHEQELVSSIVYLDDSTLGPVAEFTVCEDTRSTPSTVGYIVELASSSSSATTSGLGLGADPSAAPQKVLESLMELNEGVRIGYEEGSISVPTIRVVSGGSFREYRRWRIEKTKSGAGQMKVPVVMRDEESLKWLLERVVFEANTGNKF</sequence>
<dbReference type="Pfam" id="PF23572">
    <property type="entry name" value="GH3_C"/>
    <property type="match status" value="1"/>
</dbReference>
<dbReference type="GO" id="GO:0016881">
    <property type="term" value="F:acid-amino acid ligase activity"/>
    <property type="evidence" value="ECO:0007669"/>
    <property type="project" value="TreeGrafter"/>
</dbReference>
<evidence type="ECO:0000313" key="3">
    <source>
        <dbReference type="EMBL" id="EIW87440.1"/>
    </source>
</evidence>
<dbReference type="Pfam" id="PF23571">
    <property type="entry name" value="GH3_M"/>
    <property type="match status" value="1"/>
</dbReference>
<organism evidence="3 4">
    <name type="scientific">Coniophora puteana (strain RWD-64-598)</name>
    <name type="common">Brown rot fungus</name>
    <dbReference type="NCBI Taxonomy" id="741705"/>
    <lineage>
        <taxon>Eukaryota</taxon>
        <taxon>Fungi</taxon>
        <taxon>Dikarya</taxon>
        <taxon>Basidiomycota</taxon>
        <taxon>Agaricomycotina</taxon>
        <taxon>Agaricomycetes</taxon>
        <taxon>Agaricomycetidae</taxon>
        <taxon>Boletales</taxon>
        <taxon>Coniophorineae</taxon>
        <taxon>Coniophoraceae</taxon>
        <taxon>Coniophora</taxon>
    </lineage>
</organism>
<reference evidence="4" key="1">
    <citation type="journal article" date="2012" name="Science">
        <title>The Paleozoic origin of enzymatic lignin decomposition reconstructed from 31 fungal genomes.</title>
        <authorList>
            <person name="Floudas D."/>
            <person name="Binder M."/>
            <person name="Riley R."/>
            <person name="Barry K."/>
            <person name="Blanchette R.A."/>
            <person name="Henrissat B."/>
            <person name="Martinez A.T."/>
            <person name="Otillar R."/>
            <person name="Spatafora J.W."/>
            <person name="Yadav J.S."/>
            <person name="Aerts A."/>
            <person name="Benoit I."/>
            <person name="Boyd A."/>
            <person name="Carlson A."/>
            <person name="Copeland A."/>
            <person name="Coutinho P.M."/>
            <person name="de Vries R.P."/>
            <person name="Ferreira P."/>
            <person name="Findley K."/>
            <person name="Foster B."/>
            <person name="Gaskell J."/>
            <person name="Glotzer D."/>
            <person name="Gorecki P."/>
            <person name="Heitman J."/>
            <person name="Hesse C."/>
            <person name="Hori C."/>
            <person name="Igarashi K."/>
            <person name="Jurgens J.A."/>
            <person name="Kallen N."/>
            <person name="Kersten P."/>
            <person name="Kohler A."/>
            <person name="Kuees U."/>
            <person name="Kumar T.K.A."/>
            <person name="Kuo A."/>
            <person name="LaButti K."/>
            <person name="Larrondo L.F."/>
            <person name="Lindquist E."/>
            <person name="Ling A."/>
            <person name="Lombard V."/>
            <person name="Lucas S."/>
            <person name="Lundell T."/>
            <person name="Martin R."/>
            <person name="McLaughlin D.J."/>
            <person name="Morgenstern I."/>
            <person name="Morin E."/>
            <person name="Murat C."/>
            <person name="Nagy L.G."/>
            <person name="Nolan M."/>
            <person name="Ohm R.A."/>
            <person name="Patyshakuliyeva A."/>
            <person name="Rokas A."/>
            <person name="Ruiz-Duenas F.J."/>
            <person name="Sabat G."/>
            <person name="Salamov A."/>
            <person name="Samejima M."/>
            <person name="Schmutz J."/>
            <person name="Slot J.C."/>
            <person name="St John F."/>
            <person name="Stenlid J."/>
            <person name="Sun H."/>
            <person name="Sun S."/>
            <person name="Syed K."/>
            <person name="Tsang A."/>
            <person name="Wiebenga A."/>
            <person name="Young D."/>
            <person name="Pisabarro A."/>
            <person name="Eastwood D.C."/>
            <person name="Martin F."/>
            <person name="Cullen D."/>
            <person name="Grigoriev I.V."/>
            <person name="Hibbett D.S."/>
        </authorList>
    </citation>
    <scope>NUCLEOTIDE SEQUENCE [LARGE SCALE GENOMIC DNA]</scope>
    <source>
        <strain evidence="4">RWD-64-598 SS2</strain>
    </source>
</reference>
<dbReference type="InterPro" id="IPR055377">
    <property type="entry name" value="GH3_M"/>
</dbReference>
<dbReference type="KEGG" id="cput:CONPUDRAFT_134583"/>
<dbReference type="RefSeq" id="XP_007763928.1">
    <property type="nucleotide sequence ID" value="XM_007765738.1"/>
</dbReference>